<keyword evidence="8" id="KW-0670">Pyruvate</keyword>
<dbReference type="PANTHER" id="PTHR23151:SF90">
    <property type="entry name" value="DIHYDROLIPOYLLYSINE-RESIDUE ACETYLTRANSFERASE COMPONENT OF PYRUVATE DEHYDROGENASE COMPLEX, MITOCHONDRIAL-RELATED"/>
    <property type="match status" value="1"/>
</dbReference>
<feature type="domain" description="Peripheral subunit-binding (PSBD)" evidence="7">
    <location>
        <begin position="129"/>
        <end position="166"/>
    </location>
</feature>
<dbReference type="Gene3D" id="4.10.320.10">
    <property type="entry name" value="E3-binding domain"/>
    <property type="match status" value="1"/>
</dbReference>
<keyword evidence="4" id="KW-0012">Acyltransferase</keyword>
<dbReference type="InterPro" id="IPR003016">
    <property type="entry name" value="2-oxoA_DH_lipoyl-BS"/>
</dbReference>
<sequence length="465" mass="48280">MTEIAMPRLSDTMEEGVIVAWHKRVGDHVDRGEVLVEIETDKAVMEFESYESGVLRQVLAEEGATVAIGAPIAVLGNGSPDSGSPDPAGGPARPAAATPEAEPVTVDSAQRTATAPAPVPPAQAADRFRASPLARRVARDLGVDLATVPGSGPGGRVTRADVVAAASRATPAAEPTGPAEPTGLAESTGLAEPVAPERTEAPVAPRGERAGVGVPARPGRQWDHRRPAGVPDEPEPPREIPLTRVRRVTARRLTESMREAPHFYVTRTVDVGELLAFRAQLNARTAAAGGTGKVSVNDLVLKACATALRAHPEVNVSFAGDKILAHQRIHLGMAVAAENGLVVAVIRDADRKSITEIAAESRELAGRAREGRLHAAEMSGSTFTVSNLGPFGVDSFTAVINPPEAAILAVGAVREVPVVRDGALVVGQTMTATLSVDHRALDGAVAAAFVRTLAVLLADPLRIVA</sequence>
<dbReference type="InterPro" id="IPR036625">
    <property type="entry name" value="E3-bd_dom_sf"/>
</dbReference>
<feature type="compositionally biased region" description="Low complexity" evidence="5">
    <location>
        <begin position="78"/>
        <end position="116"/>
    </location>
</feature>
<keyword evidence="9" id="KW-1185">Reference proteome</keyword>
<dbReference type="Gene3D" id="2.40.50.100">
    <property type="match status" value="1"/>
</dbReference>
<dbReference type="InterPro" id="IPR045257">
    <property type="entry name" value="E2/Pdx1"/>
</dbReference>
<dbReference type="GO" id="GO:0006086">
    <property type="term" value="P:pyruvate decarboxylation to acetyl-CoA"/>
    <property type="evidence" value="ECO:0007669"/>
    <property type="project" value="InterPro"/>
</dbReference>
<dbReference type="PROSITE" id="PS00189">
    <property type="entry name" value="LIPOYL"/>
    <property type="match status" value="1"/>
</dbReference>
<dbReference type="InterPro" id="IPR004167">
    <property type="entry name" value="PSBD"/>
</dbReference>
<dbReference type="RefSeq" id="WP_253772883.1">
    <property type="nucleotide sequence ID" value="NZ_JAMTCK010000008.1"/>
</dbReference>
<dbReference type="InterPro" id="IPR011053">
    <property type="entry name" value="Single_hybrid_motif"/>
</dbReference>
<evidence type="ECO:0000313" key="9">
    <source>
        <dbReference type="Proteomes" id="UP001206128"/>
    </source>
</evidence>
<evidence type="ECO:0000256" key="3">
    <source>
        <dbReference type="ARBA" id="ARBA00022823"/>
    </source>
</evidence>
<dbReference type="InterPro" id="IPR023213">
    <property type="entry name" value="CAT-like_dom_sf"/>
</dbReference>
<name>A0AAE3GG39_9PSEU</name>
<dbReference type="PROSITE" id="PS50968">
    <property type="entry name" value="BIOTINYL_LIPOYL"/>
    <property type="match status" value="1"/>
</dbReference>
<dbReference type="InterPro" id="IPR001078">
    <property type="entry name" value="2-oxoacid_DH_actylTfrase"/>
</dbReference>
<dbReference type="Pfam" id="PF00364">
    <property type="entry name" value="Biotin_lipoyl"/>
    <property type="match status" value="1"/>
</dbReference>
<dbReference type="EMBL" id="JAMTCK010000008">
    <property type="protein sequence ID" value="MCP2166719.1"/>
    <property type="molecule type" value="Genomic_DNA"/>
</dbReference>
<dbReference type="GO" id="GO:0045254">
    <property type="term" value="C:pyruvate dehydrogenase complex"/>
    <property type="evidence" value="ECO:0007669"/>
    <property type="project" value="InterPro"/>
</dbReference>
<comment type="caution">
    <text evidence="8">The sequence shown here is derived from an EMBL/GenBank/DDBJ whole genome shotgun (WGS) entry which is preliminary data.</text>
</comment>
<dbReference type="SUPFAM" id="SSF51230">
    <property type="entry name" value="Single hybrid motif"/>
    <property type="match status" value="1"/>
</dbReference>
<dbReference type="AlphaFoldDB" id="A0AAE3GG39"/>
<gene>
    <name evidence="8" type="ORF">LX83_003591</name>
</gene>
<proteinExistence type="inferred from homology"/>
<dbReference type="CDD" id="cd06849">
    <property type="entry name" value="lipoyl_domain"/>
    <property type="match status" value="1"/>
</dbReference>
<protein>
    <recommendedName>
        <fullName evidence="4">Dihydrolipoamide acetyltransferase component of pyruvate dehydrogenase complex</fullName>
        <ecNumber evidence="4">2.3.1.-</ecNumber>
    </recommendedName>
</protein>
<accession>A0AAE3GG39</accession>
<dbReference type="Pfam" id="PF02817">
    <property type="entry name" value="E3_binding"/>
    <property type="match status" value="1"/>
</dbReference>
<evidence type="ECO:0000256" key="4">
    <source>
        <dbReference type="RuleBase" id="RU003423"/>
    </source>
</evidence>
<evidence type="ECO:0000256" key="1">
    <source>
        <dbReference type="ARBA" id="ARBA00001938"/>
    </source>
</evidence>
<keyword evidence="3 4" id="KW-0450">Lipoyl</keyword>
<dbReference type="PROSITE" id="PS51826">
    <property type="entry name" value="PSBD"/>
    <property type="match status" value="1"/>
</dbReference>
<dbReference type="Pfam" id="PF00198">
    <property type="entry name" value="2-oxoacid_dh"/>
    <property type="match status" value="1"/>
</dbReference>
<evidence type="ECO:0000259" key="6">
    <source>
        <dbReference type="PROSITE" id="PS50968"/>
    </source>
</evidence>
<dbReference type="PANTHER" id="PTHR23151">
    <property type="entry name" value="DIHYDROLIPOAMIDE ACETYL/SUCCINYL-TRANSFERASE-RELATED"/>
    <property type="match status" value="1"/>
</dbReference>
<dbReference type="EC" id="2.3.1.-" evidence="4"/>
<feature type="compositionally biased region" description="Low complexity" evidence="5">
    <location>
        <begin position="166"/>
        <end position="183"/>
    </location>
</feature>
<reference evidence="8" key="1">
    <citation type="submission" date="2022-06" db="EMBL/GenBank/DDBJ databases">
        <title>Genomic Encyclopedia of Archaeal and Bacterial Type Strains, Phase II (KMG-II): from individual species to whole genera.</title>
        <authorList>
            <person name="Goeker M."/>
        </authorList>
    </citation>
    <scope>NUCLEOTIDE SEQUENCE</scope>
    <source>
        <strain evidence="8">DSM 43935</strain>
    </source>
</reference>
<dbReference type="Gene3D" id="3.30.559.10">
    <property type="entry name" value="Chloramphenicol acetyltransferase-like domain"/>
    <property type="match status" value="1"/>
</dbReference>
<feature type="domain" description="Lipoyl-binding" evidence="6">
    <location>
        <begin position="1"/>
        <end position="76"/>
    </location>
</feature>
<organism evidence="8 9">
    <name type="scientific">Goodfellowiella coeruleoviolacea</name>
    <dbReference type="NCBI Taxonomy" id="334858"/>
    <lineage>
        <taxon>Bacteria</taxon>
        <taxon>Bacillati</taxon>
        <taxon>Actinomycetota</taxon>
        <taxon>Actinomycetes</taxon>
        <taxon>Pseudonocardiales</taxon>
        <taxon>Pseudonocardiaceae</taxon>
        <taxon>Goodfellowiella</taxon>
    </lineage>
</organism>
<evidence type="ECO:0000256" key="2">
    <source>
        <dbReference type="ARBA" id="ARBA00007317"/>
    </source>
</evidence>
<comment type="similarity">
    <text evidence="2 4">Belongs to the 2-oxoacid dehydrogenase family.</text>
</comment>
<dbReference type="GO" id="GO:0016746">
    <property type="term" value="F:acyltransferase activity"/>
    <property type="evidence" value="ECO:0007669"/>
    <property type="project" value="UniProtKB-KW"/>
</dbReference>
<feature type="region of interest" description="Disordered" evidence="5">
    <location>
        <begin position="166"/>
        <end position="239"/>
    </location>
</feature>
<evidence type="ECO:0000313" key="8">
    <source>
        <dbReference type="EMBL" id="MCP2166719.1"/>
    </source>
</evidence>
<comment type="cofactor">
    <cofactor evidence="1 4">
        <name>(R)-lipoate</name>
        <dbReference type="ChEBI" id="CHEBI:83088"/>
    </cofactor>
</comment>
<feature type="region of interest" description="Disordered" evidence="5">
    <location>
        <begin position="77"/>
        <end position="128"/>
    </location>
</feature>
<evidence type="ECO:0000256" key="5">
    <source>
        <dbReference type="SAM" id="MobiDB-lite"/>
    </source>
</evidence>
<dbReference type="InterPro" id="IPR000089">
    <property type="entry name" value="Biotin_lipoyl"/>
</dbReference>
<dbReference type="Proteomes" id="UP001206128">
    <property type="component" value="Unassembled WGS sequence"/>
</dbReference>
<dbReference type="SUPFAM" id="SSF52777">
    <property type="entry name" value="CoA-dependent acyltransferases"/>
    <property type="match status" value="1"/>
</dbReference>
<keyword evidence="4" id="KW-0808">Transferase</keyword>
<dbReference type="SUPFAM" id="SSF47005">
    <property type="entry name" value="Peripheral subunit-binding domain of 2-oxo acid dehydrogenase complex"/>
    <property type="match status" value="1"/>
</dbReference>
<evidence type="ECO:0000259" key="7">
    <source>
        <dbReference type="PROSITE" id="PS51826"/>
    </source>
</evidence>